<keyword evidence="2" id="KW-1185">Reference proteome</keyword>
<gene>
    <name evidence="1" type="ORF">GCM10009747_16990</name>
</gene>
<dbReference type="RefSeq" id="WP_232499412.1">
    <property type="nucleotide sequence ID" value="NZ_BAAANH010000003.1"/>
</dbReference>
<sequence length="126" mass="13635">MTPPTSSPSARSGRLRKAEAFREAAELIEQFMNDGTDLRDAYVTMCVHAGIAAADVICMGALGEYYTGQRHDQATKLLETVDPALARQLAVLLGMKTKAGYSDMPVSAEQITRARRAMDALVDRAS</sequence>
<comment type="caution">
    <text evidence="1">The sequence shown here is derived from an EMBL/GenBank/DDBJ whole genome shotgun (WGS) entry which is preliminary data.</text>
</comment>
<name>A0ABN2KKP0_9MICO</name>
<protein>
    <submittedName>
        <fullName evidence="1">Uncharacterized protein</fullName>
    </submittedName>
</protein>
<accession>A0ABN2KKP0</accession>
<dbReference type="Proteomes" id="UP001500506">
    <property type="component" value="Unassembled WGS sequence"/>
</dbReference>
<organism evidence="1 2">
    <name type="scientific">Agromyces humatus</name>
    <dbReference type="NCBI Taxonomy" id="279573"/>
    <lineage>
        <taxon>Bacteria</taxon>
        <taxon>Bacillati</taxon>
        <taxon>Actinomycetota</taxon>
        <taxon>Actinomycetes</taxon>
        <taxon>Micrococcales</taxon>
        <taxon>Microbacteriaceae</taxon>
        <taxon>Agromyces</taxon>
    </lineage>
</organism>
<evidence type="ECO:0000313" key="1">
    <source>
        <dbReference type="EMBL" id="GAA1758758.1"/>
    </source>
</evidence>
<dbReference type="EMBL" id="BAAANH010000003">
    <property type="protein sequence ID" value="GAA1758758.1"/>
    <property type="molecule type" value="Genomic_DNA"/>
</dbReference>
<reference evidence="1 2" key="1">
    <citation type="journal article" date="2019" name="Int. J. Syst. Evol. Microbiol.">
        <title>The Global Catalogue of Microorganisms (GCM) 10K type strain sequencing project: providing services to taxonomists for standard genome sequencing and annotation.</title>
        <authorList>
            <consortium name="The Broad Institute Genomics Platform"/>
            <consortium name="The Broad Institute Genome Sequencing Center for Infectious Disease"/>
            <person name="Wu L."/>
            <person name="Ma J."/>
        </authorList>
    </citation>
    <scope>NUCLEOTIDE SEQUENCE [LARGE SCALE GENOMIC DNA]</scope>
    <source>
        <strain evidence="1 2">JCM 14319</strain>
    </source>
</reference>
<evidence type="ECO:0000313" key="2">
    <source>
        <dbReference type="Proteomes" id="UP001500506"/>
    </source>
</evidence>
<proteinExistence type="predicted"/>